<evidence type="ECO:0000313" key="1">
    <source>
        <dbReference type="EMBL" id="CAD7451401.1"/>
    </source>
</evidence>
<dbReference type="EMBL" id="OD592377">
    <property type="protein sequence ID" value="CAD7451401.1"/>
    <property type="molecule type" value="Genomic_DNA"/>
</dbReference>
<dbReference type="AlphaFoldDB" id="A0A7R9FD66"/>
<name>A0A7R9FD66_9NEOP</name>
<protein>
    <submittedName>
        <fullName evidence="1">Uncharacterized protein</fullName>
    </submittedName>
</protein>
<proteinExistence type="predicted"/>
<reference evidence="1" key="1">
    <citation type="submission" date="2020-11" db="EMBL/GenBank/DDBJ databases">
        <authorList>
            <person name="Tran Van P."/>
        </authorList>
    </citation>
    <scope>NUCLEOTIDE SEQUENCE</scope>
</reference>
<sequence length="38" mass="4609">MKKLKQLHSMSSQKIYQNNTHLWSVLPIVKFAKFSFLW</sequence>
<gene>
    <name evidence="1" type="ORF">TBIB3V08_LOCUS13670</name>
</gene>
<accession>A0A7R9FD66</accession>
<organism evidence="1">
    <name type="scientific">Timema bartmani</name>
    <dbReference type="NCBI Taxonomy" id="61472"/>
    <lineage>
        <taxon>Eukaryota</taxon>
        <taxon>Metazoa</taxon>
        <taxon>Ecdysozoa</taxon>
        <taxon>Arthropoda</taxon>
        <taxon>Hexapoda</taxon>
        <taxon>Insecta</taxon>
        <taxon>Pterygota</taxon>
        <taxon>Neoptera</taxon>
        <taxon>Polyneoptera</taxon>
        <taxon>Phasmatodea</taxon>
        <taxon>Timematodea</taxon>
        <taxon>Timematoidea</taxon>
        <taxon>Timematidae</taxon>
        <taxon>Timema</taxon>
    </lineage>
</organism>